<name>A0A7S2DKX7_9EUKA</name>
<gene>
    <name evidence="2" type="ORF">CBRE1094_LOCUS17894</name>
</gene>
<protein>
    <submittedName>
        <fullName evidence="2">Uncharacterized protein</fullName>
    </submittedName>
</protein>
<evidence type="ECO:0000313" key="2">
    <source>
        <dbReference type="EMBL" id="CAD9456179.1"/>
    </source>
</evidence>
<proteinExistence type="predicted"/>
<feature type="non-terminal residue" evidence="2">
    <location>
        <position position="1"/>
    </location>
</feature>
<sequence>VCQRLSRQRKRVPNLGVVMAAYGGLGMDQLSGHMGGDDDPTTEYDEGDIRFGNQGYTTMLTEQYVTTAQHMAKDLNDPFAYENKPQHYIPGYTGHLPLNRERFGVNYREASAATIAMQRAKGVHHPVIPLDRPAPNHFGDTKIKPLNRSQKFIPADQVAQEEATTEQQNHGDPHAQGPYGVFPTDTRTGEMEYVTTNSRVAPNNTPEDPSSLASRIAHRRVARTKRNLNGGLFRPDPYDDSVVDDIAALDPRLKILQTRTEYRSDSAAEMQTSAEELFDMRDDGAVYSGLNAMGE</sequence>
<feature type="region of interest" description="Disordered" evidence="1">
    <location>
        <begin position="157"/>
        <end position="179"/>
    </location>
</feature>
<reference evidence="2" key="1">
    <citation type="submission" date="2021-01" db="EMBL/GenBank/DDBJ databases">
        <authorList>
            <person name="Corre E."/>
            <person name="Pelletier E."/>
            <person name="Niang G."/>
            <person name="Scheremetjew M."/>
            <person name="Finn R."/>
            <person name="Kale V."/>
            <person name="Holt S."/>
            <person name="Cochrane G."/>
            <person name="Meng A."/>
            <person name="Brown T."/>
            <person name="Cohen L."/>
        </authorList>
    </citation>
    <scope>NUCLEOTIDE SEQUENCE</scope>
    <source>
        <strain evidence="2">UTEX LB 985</strain>
    </source>
</reference>
<dbReference type="AlphaFoldDB" id="A0A7S2DKX7"/>
<dbReference type="EMBL" id="HBGU01032819">
    <property type="protein sequence ID" value="CAD9456179.1"/>
    <property type="molecule type" value="Transcribed_RNA"/>
</dbReference>
<accession>A0A7S2DKX7</accession>
<organism evidence="2">
    <name type="scientific">Haptolina brevifila</name>
    <dbReference type="NCBI Taxonomy" id="156173"/>
    <lineage>
        <taxon>Eukaryota</taxon>
        <taxon>Haptista</taxon>
        <taxon>Haptophyta</taxon>
        <taxon>Prymnesiophyceae</taxon>
        <taxon>Prymnesiales</taxon>
        <taxon>Prymnesiaceae</taxon>
        <taxon>Haptolina</taxon>
    </lineage>
</organism>
<evidence type="ECO:0000256" key="1">
    <source>
        <dbReference type="SAM" id="MobiDB-lite"/>
    </source>
</evidence>